<dbReference type="GO" id="GO:0042602">
    <property type="term" value="F:riboflavin reductase (NADPH) activity"/>
    <property type="evidence" value="ECO:0007669"/>
    <property type="project" value="TreeGrafter"/>
</dbReference>
<organism evidence="3 4">
    <name type="scientific">Rhizobium daejeonense</name>
    <dbReference type="NCBI Taxonomy" id="240521"/>
    <lineage>
        <taxon>Bacteria</taxon>
        <taxon>Pseudomonadati</taxon>
        <taxon>Pseudomonadota</taxon>
        <taxon>Alphaproteobacteria</taxon>
        <taxon>Hyphomicrobiales</taxon>
        <taxon>Rhizobiaceae</taxon>
        <taxon>Rhizobium/Agrobacterium group</taxon>
        <taxon>Rhizobium</taxon>
    </lineage>
</organism>
<dbReference type="RefSeq" id="WP_163897124.1">
    <property type="nucleotide sequence ID" value="NZ_CP048424.1"/>
</dbReference>
<gene>
    <name evidence="3" type="ORF">G6N76_20340</name>
</gene>
<dbReference type="GO" id="GO:0010181">
    <property type="term" value="F:FMN binding"/>
    <property type="evidence" value="ECO:0007669"/>
    <property type="project" value="InterPro"/>
</dbReference>
<dbReference type="PANTHER" id="PTHR30466:SF1">
    <property type="entry name" value="FMN REDUCTASE (NADH) RUTF"/>
    <property type="match status" value="1"/>
</dbReference>
<protein>
    <submittedName>
        <fullName evidence="3">FMN reductase</fullName>
    </submittedName>
</protein>
<dbReference type="SMART" id="SM00903">
    <property type="entry name" value="Flavin_Reduct"/>
    <property type="match status" value="1"/>
</dbReference>
<name>A0A6M1RW79_9HYPH</name>
<dbReference type="Proteomes" id="UP000477849">
    <property type="component" value="Unassembled WGS sequence"/>
</dbReference>
<dbReference type="SUPFAM" id="SSF50475">
    <property type="entry name" value="FMN-binding split barrel"/>
    <property type="match status" value="1"/>
</dbReference>
<accession>A0A6M1RW79</accession>
<dbReference type="Pfam" id="PF01613">
    <property type="entry name" value="Flavin_Reduct"/>
    <property type="match status" value="1"/>
</dbReference>
<dbReference type="InterPro" id="IPR002563">
    <property type="entry name" value="Flavin_Rdtase-like_dom"/>
</dbReference>
<keyword evidence="4" id="KW-1185">Reference proteome</keyword>
<dbReference type="InterPro" id="IPR050268">
    <property type="entry name" value="NADH-dep_flavin_reductase"/>
</dbReference>
<evidence type="ECO:0000259" key="2">
    <source>
        <dbReference type="SMART" id="SM00903"/>
    </source>
</evidence>
<evidence type="ECO:0000313" key="4">
    <source>
        <dbReference type="Proteomes" id="UP000477849"/>
    </source>
</evidence>
<dbReference type="AlphaFoldDB" id="A0A6M1RW79"/>
<feature type="domain" description="Flavin reductase like" evidence="2">
    <location>
        <begin position="16"/>
        <end position="161"/>
    </location>
</feature>
<dbReference type="InterPro" id="IPR012349">
    <property type="entry name" value="Split_barrel_FMN-bd"/>
</dbReference>
<comment type="caution">
    <text evidence="3">The sequence shown here is derived from an EMBL/GenBank/DDBJ whole genome shotgun (WGS) entry which is preliminary data.</text>
</comment>
<dbReference type="EMBL" id="JAAKZH010000008">
    <property type="protein sequence ID" value="NGO66014.1"/>
    <property type="molecule type" value="Genomic_DNA"/>
</dbReference>
<dbReference type="GO" id="GO:0006208">
    <property type="term" value="P:pyrimidine nucleobase catabolic process"/>
    <property type="evidence" value="ECO:0007669"/>
    <property type="project" value="TreeGrafter"/>
</dbReference>
<evidence type="ECO:0000313" key="3">
    <source>
        <dbReference type="EMBL" id="NGO66014.1"/>
    </source>
</evidence>
<evidence type="ECO:0000256" key="1">
    <source>
        <dbReference type="ARBA" id="ARBA00023002"/>
    </source>
</evidence>
<dbReference type="PANTHER" id="PTHR30466">
    <property type="entry name" value="FLAVIN REDUCTASE"/>
    <property type="match status" value="1"/>
</dbReference>
<keyword evidence="1" id="KW-0560">Oxidoreductase</keyword>
<reference evidence="3 4" key="1">
    <citation type="submission" date="2020-02" db="EMBL/GenBank/DDBJ databases">
        <title>Genome sequence of the type strain CCBAU10050 of Rhizobium daejeonense.</title>
        <authorList>
            <person name="Gao J."/>
            <person name="Sun J."/>
        </authorList>
    </citation>
    <scope>NUCLEOTIDE SEQUENCE [LARGE SCALE GENOMIC DNA]</scope>
    <source>
        <strain evidence="3 4">CCBAU10050</strain>
    </source>
</reference>
<dbReference type="Gene3D" id="2.30.110.10">
    <property type="entry name" value="Electron Transport, Fmn-binding Protein, Chain A"/>
    <property type="match status" value="1"/>
</dbReference>
<proteinExistence type="predicted"/>
<sequence>MATVQGLQSIRYRNGMARLGAAVTIATTDGPAGLAGFAATAVCSVSDDPPTLLVCLNKGSSAYAAVKANRTLCVNVTSSRHRELCGLFGGRTPVEQRFAAARWSTLATGAPVLEGALASFDCRIVSICDGGTHDVLMCAVEDMTSEEDGRPLIYFDRAYHSF</sequence>